<dbReference type="InterPro" id="IPR001155">
    <property type="entry name" value="OxRdtase_FMN_N"/>
</dbReference>
<evidence type="ECO:0000313" key="3">
    <source>
        <dbReference type="Proteomes" id="UP000799770"/>
    </source>
</evidence>
<dbReference type="Proteomes" id="UP000799770">
    <property type="component" value="Unassembled WGS sequence"/>
</dbReference>
<dbReference type="Pfam" id="PF00724">
    <property type="entry name" value="Oxidored_FMN"/>
    <property type="match status" value="1"/>
</dbReference>
<dbReference type="AlphaFoldDB" id="A0A6A5ZKI3"/>
<dbReference type="InterPro" id="IPR045247">
    <property type="entry name" value="Oye-like"/>
</dbReference>
<dbReference type="EMBL" id="ML977314">
    <property type="protein sequence ID" value="KAF2120102.1"/>
    <property type="molecule type" value="Genomic_DNA"/>
</dbReference>
<dbReference type="FunFam" id="3.20.20.70:FF:000138">
    <property type="entry name" value="NADPH dehydrogenase 1"/>
    <property type="match status" value="1"/>
</dbReference>
<protein>
    <recommendedName>
        <fullName evidence="1">NADH:flavin oxidoreductase/NADH oxidase N-terminal domain-containing protein</fullName>
    </recommendedName>
</protein>
<gene>
    <name evidence="2" type="ORF">BDV96DRAFT_485594</name>
</gene>
<organism evidence="2 3">
    <name type="scientific">Lophiotrema nucula</name>
    <dbReference type="NCBI Taxonomy" id="690887"/>
    <lineage>
        <taxon>Eukaryota</taxon>
        <taxon>Fungi</taxon>
        <taxon>Dikarya</taxon>
        <taxon>Ascomycota</taxon>
        <taxon>Pezizomycotina</taxon>
        <taxon>Dothideomycetes</taxon>
        <taxon>Pleosporomycetidae</taxon>
        <taxon>Pleosporales</taxon>
        <taxon>Lophiotremataceae</taxon>
        <taxon>Lophiotrema</taxon>
    </lineage>
</organism>
<dbReference type="GO" id="GO:0003959">
    <property type="term" value="F:NADPH dehydrogenase activity"/>
    <property type="evidence" value="ECO:0007669"/>
    <property type="project" value="TreeGrafter"/>
</dbReference>
<evidence type="ECO:0000313" key="2">
    <source>
        <dbReference type="EMBL" id="KAF2120102.1"/>
    </source>
</evidence>
<dbReference type="InterPro" id="IPR013785">
    <property type="entry name" value="Aldolase_TIM"/>
</dbReference>
<dbReference type="SUPFAM" id="SSF51395">
    <property type="entry name" value="FMN-linked oxidoreductases"/>
    <property type="match status" value="1"/>
</dbReference>
<proteinExistence type="predicted"/>
<dbReference type="PANTHER" id="PTHR22893">
    <property type="entry name" value="NADH OXIDOREDUCTASE-RELATED"/>
    <property type="match status" value="1"/>
</dbReference>
<dbReference type="Gene3D" id="3.20.20.70">
    <property type="entry name" value="Aldolase class I"/>
    <property type="match status" value="1"/>
</dbReference>
<accession>A0A6A5ZKI3</accession>
<dbReference type="CDD" id="cd02933">
    <property type="entry name" value="OYE_like_FMN"/>
    <property type="match status" value="1"/>
</dbReference>
<dbReference type="PANTHER" id="PTHR22893:SF91">
    <property type="entry name" value="NADPH DEHYDROGENASE 2-RELATED"/>
    <property type="match status" value="1"/>
</dbReference>
<dbReference type="OrthoDB" id="276546at2759"/>
<reference evidence="2" key="1">
    <citation type="journal article" date="2020" name="Stud. Mycol.">
        <title>101 Dothideomycetes genomes: a test case for predicting lifestyles and emergence of pathogens.</title>
        <authorList>
            <person name="Haridas S."/>
            <person name="Albert R."/>
            <person name="Binder M."/>
            <person name="Bloem J."/>
            <person name="Labutti K."/>
            <person name="Salamov A."/>
            <person name="Andreopoulos B."/>
            <person name="Baker S."/>
            <person name="Barry K."/>
            <person name="Bills G."/>
            <person name="Bluhm B."/>
            <person name="Cannon C."/>
            <person name="Castanera R."/>
            <person name="Culley D."/>
            <person name="Daum C."/>
            <person name="Ezra D."/>
            <person name="Gonzalez J."/>
            <person name="Henrissat B."/>
            <person name="Kuo A."/>
            <person name="Liang C."/>
            <person name="Lipzen A."/>
            <person name="Lutzoni F."/>
            <person name="Magnuson J."/>
            <person name="Mondo S."/>
            <person name="Nolan M."/>
            <person name="Ohm R."/>
            <person name="Pangilinan J."/>
            <person name="Park H.-J."/>
            <person name="Ramirez L."/>
            <person name="Alfaro M."/>
            <person name="Sun H."/>
            <person name="Tritt A."/>
            <person name="Yoshinaga Y."/>
            <person name="Zwiers L.-H."/>
            <person name="Turgeon B."/>
            <person name="Goodwin S."/>
            <person name="Spatafora J."/>
            <person name="Crous P."/>
            <person name="Grigoriev I."/>
        </authorList>
    </citation>
    <scope>NUCLEOTIDE SEQUENCE</scope>
    <source>
        <strain evidence="2">CBS 627.86</strain>
    </source>
</reference>
<feature type="domain" description="NADH:flavin oxidoreductase/NADH oxidase N-terminal" evidence="1">
    <location>
        <begin position="8"/>
        <end position="338"/>
    </location>
</feature>
<keyword evidence="3" id="KW-1185">Reference proteome</keyword>
<evidence type="ECO:0000259" key="1">
    <source>
        <dbReference type="Pfam" id="PF00724"/>
    </source>
</evidence>
<dbReference type="GO" id="GO:0010181">
    <property type="term" value="F:FMN binding"/>
    <property type="evidence" value="ECO:0007669"/>
    <property type="project" value="InterPro"/>
</dbReference>
<sequence length="375" mass="41547">MASSNDSKLFQPFRIGNTTLSHRIVMAPLTRFRADENHVPLSFVKEYYTQRAAVPGTLIISEGTLVSLRLGAFPNMPGIWSDEQIAAWKEIVDAIHAKGCFIFCQIHGNGRCAPPEWRAKDGFDLIGPSPIPVNEGFQTPREMTEQEILDAISDFKQAAINAVEKAGFDGVEIHAANGHLVDQFVQDVSNQRTDSWGGSVEKRARFAIDIAKAVGEAVGYERVGVRFSPFSRWLNMRMGDPVPQFVYLIKELKKLGTAFLHLIQSRTEGDVDTVSTDSIAPFIDAWGSEKALILAGGYSAGGAQQAVDGTYKGNKVAIAFGRHFISNPDLVFRVNEKIEFAPYNRATFYNAKSREGYTDYEHSEQYLASQRKASE</sequence>
<name>A0A6A5ZKI3_9PLEO</name>